<proteinExistence type="predicted"/>
<accession>L0EUU4</accession>
<evidence type="ECO:0000256" key="2">
    <source>
        <dbReference type="ARBA" id="ARBA00022729"/>
    </source>
</evidence>
<reference evidence="5 6" key="1">
    <citation type="journal article" date="2012" name="Stand. Genomic Sci.">
        <title>Complete genome sequence of Liberibacter crescens BT-1.</title>
        <authorList>
            <person name="Leonard M.T."/>
            <person name="Fagen J.R."/>
            <person name="Davis-Richardson A.G."/>
            <person name="Davis M.J."/>
            <person name="Triplett E.W."/>
        </authorList>
    </citation>
    <scope>NUCLEOTIDE SEQUENCE [LARGE SCALE GENOMIC DNA]</scope>
    <source>
        <strain evidence="5 6">BT-1</strain>
    </source>
</reference>
<feature type="transmembrane region" description="Helical" evidence="3">
    <location>
        <begin position="12"/>
        <end position="33"/>
    </location>
</feature>
<dbReference type="AlphaFoldDB" id="L0EUU4"/>
<dbReference type="PANTHER" id="PTHR35936">
    <property type="entry name" value="MEMBRANE-BOUND LYTIC MUREIN TRANSGLYCOSYLASE F"/>
    <property type="match status" value="1"/>
</dbReference>
<gene>
    <name evidence="5" type="ordered locus">B488_06130</name>
</gene>
<protein>
    <submittedName>
        <fullName evidence="5">Amino acid ABC transporter, periplasmic amino acid-binding protein</fullName>
    </submittedName>
</protein>
<dbReference type="PANTHER" id="PTHR35936:SF34">
    <property type="entry name" value="ABC TRANSPORTER EXTRACELLULAR-BINDING PROTEIN YCKB-RELATED"/>
    <property type="match status" value="1"/>
</dbReference>
<dbReference type="PATRIC" id="fig|1215343.11.peg.624"/>
<dbReference type="Proteomes" id="UP000010799">
    <property type="component" value="Chromosome"/>
</dbReference>
<evidence type="ECO:0000259" key="4">
    <source>
        <dbReference type="SMART" id="SM00062"/>
    </source>
</evidence>
<keyword evidence="6" id="KW-1185">Reference proteome</keyword>
<organism evidence="5 6">
    <name type="scientific">Liberibacter crescens (strain BT-1)</name>
    <dbReference type="NCBI Taxonomy" id="1215343"/>
    <lineage>
        <taxon>Bacteria</taxon>
        <taxon>Pseudomonadati</taxon>
        <taxon>Pseudomonadota</taxon>
        <taxon>Alphaproteobacteria</taxon>
        <taxon>Hyphomicrobiales</taxon>
        <taxon>Rhizobiaceae</taxon>
        <taxon>Liberibacter</taxon>
    </lineage>
</organism>
<keyword evidence="3" id="KW-1133">Transmembrane helix</keyword>
<dbReference type="eggNOG" id="COG0834">
    <property type="taxonomic scope" value="Bacteria"/>
</dbReference>
<dbReference type="Gene3D" id="3.40.190.10">
    <property type="entry name" value="Periplasmic binding protein-like II"/>
    <property type="match status" value="2"/>
</dbReference>
<evidence type="ECO:0000256" key="3">
    <source>
        <dbReference type="SAM" id="Phobius"/>
    </source>
</evidence>
<dbReference type="SUPFAM" id="SSF53850">
    <property type="entry name" value="Periplasmic binding protein-like II"/>
    <property type="match status" value="1"/>
</dbReference>
<dbReference type="GO" id="GO:0042597">
    <property type="term" value="C:periplasmic space"/>
    <property type="evidence" value="ECO:0007669"/>
    <property type="project" value="UniProtKB-SubCell"/>
</dbReference>
<keyword evidence="3" id="KW-0812">Transmembrane</keyword>
<comment type="subcellular location">
    <subcellularLocation>
        <location evidence="1">Periplasm</location>
    </subcellularLocation>
</comment>
<dbReference type="STRING" id="1215343.B488_06130"/>
<dbReference type="Pfam" id="PF00497">
    <property type="entry name" value="SBP_bac_3"/>
    <property type="match status" value="1"/>
</dbReference>
<keyword evidence="3" id="KW-0472">Membrane</keyword>
<dbReference type="KEGG" id="lcc:B488_06130"/>
<dbReference type="EMBL" id="CP003789">
    <property type="protein sequence ID" value="AGA64605.1"/>
    <property type="molecule type" value="Genomic_DNA"/>
</dbReference>
<evidence type="ECO:0000313" key="6">
    <source>
        <dbReference type="Proteomes" id="UP000010799"/>
    </source>
</evidence>
<dbReference type="InterPro" id="IPR001638">
    <property type="entry name" value="Solute-binding_3/MltF_N"/>
</dbReference>
<dbReference type="HOGENOM" id="CLU_019602_18_5_5"/>
<dbReference type="CDD" id="cd13711">
    <property type="entry name" value="PBP2_Ngo0372_TcyA"/>
    <property type="match status" value="1"/>
</dbReference>
<dbReference type="RefSeq" id="WP_015273032.1">
    <property type="nucleotide sequence ID" value="NC_019907.1"/>
</dbReference>
<evidence type="ECO:0000256" key="1">
    <source>
        <dbReference type="ARBA" id="ARBA00004418"/>
    </source>
</evidence>
<name>L0EUU4_LIBCB</name>
<sequence length="266" mass="29412">MEKIRKRNVISKIIISGVYFLALCKFITVPSYGEENIRPKESTVLKIGLEGTYPPYSFHDINGTLTGFEVAIATEVAKRIGVKAQFIEGKWDGLIAGIDTGRYDIIVNMVNITPEREKKYTFSSPYIKSKAVLIVRKDNTSIKSFNDLKGKKSAQTITSNFSGLAKNAGADLVLSDGFEQSIQLILTGRADATINENLSFLDFKKHKPDAPLKVVDQEKDVVSCGILMAKGKNTLKAQIDKALSEIKNDGTYKSISIKYFDVDVSQ</sequence>
<keyword evidence="2" id="KW-0732">Signal</keyword>
<dbReference type="SMART" id="SM00062">
    <property type="entry name" value="PBPb"/>
    <property type="match status" value="1"/>
</dbReference>
<evidence type="ECO:0000313" key="5">
    <source>
        <dbReference type="EMBL" id="AGA64605.1"/>
    </source>
</evidence>
<feature type="domain" description="Solute-binding protein family 3/N-terminal" evidence="4">
    <location>
        <begin position="44"/>
        <end position="263"/>
    </location>
</feature>